<keyword evidence="4" id="KW-1185">Reference proteome</keyword>
<evidence type="ECO:0000256" key="1">
    <source>
        <dbReference type="SAM" id="MobiDB-lite"/>
    </source>
</evidence>
<reference evidence="3 4" key="1">
    <citation type="journal article" date="2020" name="Microorganisms">
        <title>Osmotic Adaptation and Compatible Solute Biosynthesis of Phototrophic Bacteria as Revealed from Genome Analyses.</title>
        <authorList>
            <person name="Imhoff J.F."/>
            <person name="Rahn T."/>
            <person name="Kunzel S."/>
            <person name="Keller A."/>
            <person name="Neulinger S.C."/>
        </authorList>
    </citation>
    <scope>NUCLEOTIDE SEQUENCE [LARGE SCALE GENOMIC DNA]</scope>
    <source>
        <strain evidence="3 4">DSM 6210</strain>
    </source>
</reference>
<comment type="caution">
    <text evidence="3">The sequence shown here is derived from an EMBL/GenBank/DDBJ whole genome shotgun (WGS) entry which is preliminary data.</text>
</comment>
<dbReference type="PANTHER" id="PTHR37946">
    <property type="entry name" value="SLL1969 PROTEIN"/>
    <property type="match status" value="1"/>
</dbReference>
<dbReference type="InterPro" id="IPR029058">
    <property type="entry name" value="AB_hydrolase_fold"/>
</dbReference>
<dbReference type="InterPro" id="IPR000073">
    <property type="entry name" value="AB_hydrolase_1"/>
</dbReference>
<dbReference type="Gene3D" id="3.40.50.1820">
    <property type="entry name" value="alpha/beta hydrolase"/>
    <property type="match status" value="1"/>
</dbReference>
<proteinExistence type="predicted"/>
<evidence type="ECO:0000313" key="3">
    <source>
        <dbReference type="EMBL" id="MBK1633099.1"/>
    </source>
</evidence>
<protein>
    <recommendedName>
        <fullName evidence="2">AB hydrolase-1 domain-containing protein</fullName>
    </recommendedName>
</protein>
<sequence length="551" mass="57491">MFVRLTDPVARAGGAHGRLFALLLLLALVALPGCQSALPTPAATGAELGRDLSASIAKVARADEKTNARTRAEAEHRRLLAANLPALLSAAGPPTPAAGVSRGEALRDPADFGAITPVLRPTGQDTGLREAGIGLPVVAQLPAPRDPNAPRSGYHLPATLVAQPRQKARGPGRLPTASAAAPSAQSGAGGDGAAGTAGPDCCEAALVDPTAVSAVPTASGTLPVAMDLTAPLEATRATGVGPLTALANLLRPGRFTGEPRIVFLEPYQPDKTPLVLVHGLLSTPGVWRPLVTRLLADPRIRDCCQLWFFYYPTGQPVPLSALQLREALNDAVAETGLDQQMILIGHSMGGILSRAQVSRIGPTRANSILSGVSELSDYNRLHRALIFEPRTDVSRVVFLFVPHRGSRLAANGAGALMIRLIQLPDTLLNEAEHLANQLAGAESRRMPTSIQGLSPRSRFLRVLDATEPTVPVHSIIGNRGRGDGTRGSDGVVPIHSARLPAAESEVVVPTGHGGFDHPKAVAELKRIILLDIAQRQAGDDAAGQSPRVSTK</sequence>
<dbReference type="Proteomes" id="UP000748752">
    <property type="component" value="Unassembled WGS sequence"/>
</dbReference>
<dbReference type="SUPFAM" id="SSF53474">
    <property type="entry name" value="alpha/beta-Hydrolases"/>
    <property type="match status" value="1"/>
</dbReference>
<feature type="region of interest" description="Disordered" evidence="1">
    <location>
        <begin position="164"/>
        <end position="197"/>
    </location>
</feature>
<gene>
    <name evidence="3" type="ORF">CKO31_20560</name>
</gene>
<organism evidence="3 4">
    <name type="scientific">Thiohalocapsa halophila</name>
    <dbReference type="NCBI Taxonomy" id="69359"/>
    <lineage>
        <taxon>Bacteria</taxon>
        <taxon>Pseudomonadati</taxon>
        <taxon>Pseudomonadota</taxon>
        <taxon>Gammaproteobacteria</taxon>
        <taxon>Chromatiales</taxon>
        <taxon>Chromatiaceae</taxon>
        <taxon>Thiohalocapsa</taxon>
    </lineage>
</organism>
<feature type="compositionally biased region" description="Low complexity" evidence="1">
    <location>
        <begin position="175"/>
        <end position="186"/>
    </location>
</feature>
<evidence type="ECO:0000313" key="4">
    <source>
        <dbReference type="Proteomes" id="UP000748752"/>
    </source>
</evidence>
<dbReference type="EMBL" id="NRRV01000068">
    <property type="protein sequence ID" value="MBK1633099.1"/>
    <property type="molecule type" value="Genomic_DNA"/>
</dbReference>
<evidence type="ECO:0000259" key="2">
    <source>
        <dbReference type="Pfam" id="PF12697"/>
    </source>
</evidence>
<accession>A0ABS1CNN0</accession>
<dbReference type="RefSeq" id="WP_200241089.1">
    <property type="nucleotide sequence ID" value="NZ_NRRV01000068.1"/>
</dbReference>
<dbReference type="Pfam" id="PF12697">
    <property type="entry name" value="Abhydrolase_6"/>
    <property type="match status" value="1"/>
</dbReference>
<name>A0ABS1CNN0_9GAMM</name>
<feature type="domain" description="AB hydrolase-1" evidence="2">
    <location>
        <begin position="274"/>
        <end position="523"/>
    </location>
</feature>
<dbReference type="PANTHER" id="PTHR37946:SF1">
    <property type="entry name" value="SLL1969 PROTEIN"/>
    <property type="match status" value="1"/>
</dbReference>